<accession>A0ABU2VU37</accession>
<dbReference type="RefSeq" id="WP_311721197.1">
    <property type="nucleotide sequence ID" value="NZ_JAVREZ010000538.1"/>
</dbReference>
<dbReference type="EMBL" id="JAVREZ010000538">
    <property type="protein sequence ID" value="MDT0488803.1"/>
    <property type="molecule type" value="Genomic_DNA"/>
</dbReference>
<dbReference type="Gene3D" id="3.30.70.3290">
    <property type="match status" value="1"/>
</dbReference>
<name>A0ABU2VU37_9ACTN</name>
<organism evidence="1 2">
    <name type="scientific">Streptomyces doebereineriae</name>
    <dbReference type="NCBI Taxonomy" id="3075528"/>
    <lineage>
        <taxon>Bacteria</taxon>
        <taxon>Bacillati</taxon>
        <taxon>Actinomycetota</taxon>
        <taxon>Actinomycetes</taxon>
        <taxon>Kitasatosporales</taxon>
        <taxon>Streptomycetaceae</taxon>
        <taxon>Streptomyces</taxon>
    </lineage>
</organism>
<dbReference type="Proteomes" id="UP001183824">
    <property type="component" value="Unassembled WGS sequence"/>
</dbReference>
<gene>
    <name evidence="1" type="ORF">RNB18_53150</name>
</gene>
<sequence length="77" mass="8700">MVIPALPGDSGDRPLRHDGRGALLETAGRLWARGVPLDRTSLDTGHQRVPVPPYPYQRRRYWAADPPVNPLLHQVLW</sequence>
<protein>
    <submittedName>
        <fullName evidence="1">Uncharacterized protein</fullName>
    </submittedName>
</protein>
<evidence type="ECO:0000313" key="2">
    <source>
        <dbReference type="Proteomes" id="UP001183824"/>
    </source>
</evidence>
<evidence type="ECO:0000313" key="1">
    <source>
        <dbReference type="EMBL" id="MDT0488803.1"/>
    </source>
</evidence>
<comment type="caution">
    <text evidence="1">The sequence shown here is derived from an EMBL/GenBank/DDBJ whole genome shotgun (WGS) entry which is preliminary data.</text>
</comment>
<keyword evidence="2" id="KW-1185">Reference proteome</keyword>
<feature type="non-terminal residue" evidence="1">
    <location>
        <position position="77"/>
    </location>
</feature>
<reference evidence="2" key="1">
    <citation type="submission" date="2023-07" db="EMBL/GenBank/DDBJ databases">
        <title>30 novel species of actinomycetes from the DSMZ collection.</title>
        <authorList>
            <person name="Nouioui I."/>
        </authorList>
    </citation>
    <scope>NUCLEOTIDE SEQUENCE [LARGE SCALE GENOMIC DNA]</scope>
    <source>
        <strain evidence="2">DSM 41640</strain>
    </source>
</reference>
<proteinExistence type="predicted"/>